<dbReference type="InterPro" id="IPR002637">
    <property type="entry name" value="RdgB/HAM1"/>
</dbReference>
<evidence type="ECO:0000313" key="5">
    <source>
        <dbReference type="Proteomes" id="UP000006681"/>
    </source>
</evidence>
<dbReference type="RefSeq" id="WP_013336037.1">
    <property type="nucleotide sequence ID" value="NC_014537.1"/>
</dbReference>
<dbReference type="EMBL" id="CP002100">
    <property type="protein sequence ID" value="ADN50312.1"/>
    <property type="molecule type" value="Genomic_DNA"/>
</dbReference>
<dbReference type="PANTHER" id="PTHR11067">
    <property type="entry name" value="INOSINE TRIPHOSPHATE PYROPHOSPHATASE/HAM1 PROTEIN"/>
    <property type="match status" value="1"/>
</dbReference>
<dbReference type="GO" id="GO:0009143">
    <property type="term" value="P:nucleoside triphosphate catabolic process"/>
    <property type="evidence" value="ECO:0007669"/>
    <property type="project" value="InterPro"/>
</dbReference>
<dbReference type="NCBIfam" id="TIGR00042">
    <property type="entry name" value="RdgB/HAM1 family non-canonical purine NTP pyrophosphatase"/>
    <property type="match status" value="1"/>
</dbReference>
<dbReference type="SUPFAM" id="SSF52972">
    <property type="entry name" value="ITPase-like"/>
    <property type="match status" value="1"/>
</dbReference>
<dbReference type="AlphaFoldDB" id="E1QPL6"/>
<reference evidence="4 5" key="1">
    <citation type="journal article" date="2010" name="Stand. Genomic Sci.">
        <title>Complete genome sequence of Vulcanisaeta distributa type strain (IC-017).</title>
        <authorList>
            <person name="Mavromatis K."/>
            <person name="Sikorski J."/>
            <person name="Pabst E."/>
            <person name="Teshima H."/>
            <person name="Lapidus A."/>
            <person name="Lucas S."/>
            <person name="Nolan M."/>
            <person name="Glavina Del Rio T."/>
            <person name="Cheng J.F."/>
            <person name="Bruce D."/>
            <person name="Goodwin L."/>
            <person name="Pitluck S."/>
            <person name="Liolios K."/>
            <person name="Ivanova N."/>
            <person name="Mikhailova N."/>
            <person name="Pati A."/>
            <person name="Chen A."/>
            <person name="Palaniappan K."/>
            <person name="Land M."/>
            <person name="Hauser L."/>
            <person name="Chang Y.J."/>
            <person name="Jeffries C.D."/>
            <person name="Rohde M."/>
            <person name="Spring S."/>
            <person name="Goker M."/>
            <person name="Wirth R."/>
            <person name="Woyke T."/>
            <person name="Bristow J."/>
            <person name="Eisen J.A."/>
            <person name="Markowitz V."/>
            <person name="Hugenholtz P."/>
            <person name="Klenk H.P."/>
            <person name="Kyrpides N.C."/>
        </authorList>
    </citation>
    <scope>NUCLEOTIDE SEQUENCE [LARGE SCALE GENOMIC DNA]</scope>
    <source>
        <strain evidence="5">DSM 14429 / JCM 11212 / NBRC 100878 / IC-017</strain>
    </source>
</reference>
<accession>E1QPL6</accession>
<sequence>MRIFFVTGNEAKFHEASLVLKEFGIELMIDRGHRKVEIQSDNLEDIVSNALQGICSDNPSDYFVVEDDGLFINKLNGFPGPYSSYVYKTIGLTGILKLMSGVDDKTAYFKSVVGLCGPRVGIKLFSGVVYGRIAMEPRGTEGFGFDPIFIPDGYDKTFAELGIDIKNKLSHRARAFRALGNWILSNL</sequence>
<protein>
    <submittedName>
        <fullName evidence="4">Non-canonical purine NTP pyrophosphatase, rdgB/HAM1 family</fullName>
    </submittedName>
</protein>
<organism evidence="4 5">
    <name type="scientific">Vulcanisaeta distributa (strain DSM 14429 / JCM 11212 / NBRC 100878 / IC-017)</name>
    <dbReference type="NCBI Taxonomy" id="572478"/>
    <lineage>
        <taxon>Archaea</taxon>
        <taxon>Thermoproteota</taxon>
        <taxon>Thermoprotei</taxon>
        <taxon>Thermoproteales</taxon>
        <taxon>Thermoproteaceae</taxon>
        <taxon>Vulcanisaeta</taxon>
    </lineage>
</organism>
<dbReference type="Pfam" id="PF01725">
    <property type="entry name" value="Ham1p_like"/>
    <property type="match status" value="1"/>
</dbReference>
<dbReference type="NCBIfam" id="NF011396">
    <property type="entry name" value="PRK14821.1"/>
    <property type="match status" value="1"/>
</dbReference>
<dbReference type="eggNOG" id="arCOG04184">
    <property type="taxonomic scope" value="Archaea"/>
</dbReference>
<evidence type="ECO:0000256" key="2">
    <source>
        <dbReference type="ARBA" id="ARBA00022801"/>
    </source>
</evidence>
<evidence type="ECO:0000313" key="4">
    <source>
        <dbReference type="EMBL" id="ADN50312.1"/>
    </source>
</evidence>
<gene>
    <name evidence="4" type="ordered locus">Vdis_0922</name>
</gene>
<evidence type="ECO:0000256" key="1">
    <source>
        <dbReference type="ARBA" id="ARBA00008023"/>
    </source>
</evidence>
<dbReference type="KEGG" id="vdi:Vdis_0922"/>
<reference evidence="5" key="2">
    <citation type="journal article" date="2010" name="Stand. Genomic Sci.">
        <title>Complete genome sequence of Vulcanisaeta distributa type strain (IC-017T).</title>
        <authorList>
            <person name="Mavromatis K."/>
            <person name="Sikorski J."/>
            <person name="Pabst E."/>
            <person name="Teshima H."/>
            <person name="Lapidus A."/>
            <person name="Lucas S."/>
            <person name="Nolan M."/>
            <person name="Glavina Del Rio T."/>
            <person name="Cheng J."/>
            <person name="Bruce D."/>
            <person name="Goodwin L."/>
            <person name="Pitluck S."/>
            <person name="Liolios K."/>
            <person name="Ivanova N."/>
            <person name="Mikhailova N."/>
            <person name="Pati A."/>
            <person name="Chen A."/>
            <person name="Palaniappan K."/>
            <person name="Land M."/>
            <person name="Hauser L."/>
            <person name="Chang Y."/>
            <person name="Jeffries C."/>
            <person name="Rohde M."/>
            <person name="Spring S."/>
            <person name="Goker M."/>
            <person name="Wirth R."/>
            <person name="Woyke T."/>
            <person name="Bristow J."/>
            <person name="Eisen J."/>
            <person name="Markowitz V."/>
            <person name="Hugenholtz P."/>
            <person name="Klenk H."/>
            <person name="Kyrpides N."/>
        </authorList>
    </citation>
    <scope>NUCLEOTIDE SEQUENCE [LARGE SCALE GENOMIC DNA]</scope>
    <source>
        <strain evidence="5">DSM 14429 / JCM 11212 / NBRC 100878 / IC-017</strain>
    </source>
</reference>
<proteinExistence type="inferred from homology"/>
<dbReference type="CDD" id="cd00515">
    <property type="entry name" value="HAM1"/>
    <property type="match status" value="1"/>
</dbReference>
<dbReference type="GeneID" id="9751851"/>
<dbReference type="GO" id="GO:0047429">
    <property type="term" value="F:nucleoside triphosphate diphosphatase activity"/>
    <property type="evidence" value="ECO:0007669"/>
    <property type="project" value="InterPro"/>
</dbReference>
<dbReference type="HOGENOM" id="CLU_082080_1_0_2"/>
<dbReference type="Gene3D" id="3.90.950.10">
    <property type="match status" value="1"/>
</dbReference>
<keyword evidence="5" id="KW-1185">Reference proteome</keyword>
<dbReference type="Proteomes" id="UP000006681">
    <property type="component" value="Chromosome"/>
</dbReference>
<dbReference type="GO" id="GO:0005737">
    <property type="term" value="C:cytoplasm"/>
    <property type="evidence" value="ECO:0007669"/>
    <property type="project" value="TreeGrafter"/>
</dbReference>
<dbReference type="InterPro" id="IPR029001">
    <property type="entry name" value="ITPase-like_fam"/>
</dbReference>
<dbReference type="STRING" id="572478.Vdis_0922"/>
<dbReference type="PANTHER" id="PTHR11067:SF9">
    <property type="entry name" value="INOSINE TRIPHOSPHATE PYROPHOSPHATASE"/>
    <property type="match status" value="1"/>
</dbReference>
<keyword evidence="2 3" id="KW-0378">Hydrolase</keyword>
<evidence type="ECO:0000256" key="3">
    <source>
        <dbReference type="RuleBase" id="RU003781"/>
    </source>
</evidence>
<comment type="similarity">
    <text evidence="1 3">Belongs to the HAM1 NTPase family.</text>
</comment>
<dbReference type="OrthoDB" id="372108at2157"/>
<name>E1QPL6_VULDI</name>